<evidence type="ECO:0000313" key="2">
    <source>
        <dbReference type="EMBL" id="OJD37504.1"/>
    </source>
</evidence>
<feature type="compositionally biased region" description="Polar residues" evidence="1">
    <location>
        <begin position="65"/>
        <end position="81"/>
    </location>
</feature>
<dbReference type="Proteomes" id="UP000183809">
    <property type="component" value="Unassembled WGS sequence"/>
</dbReference>
<evidence type="ECO:0000256" key="1">
    <source>
        <dbReference type="SAM" id="MobiDB-lite"/>
    </source>
</evidence>
<comment type="caution">
    <text evidence="2">The sequence shown here is derived from an EMBL/GenBank/DDBJ whole genome shotgun (WGS) entry which is preliminary data.</text>
</comment>
<feature type="region of interest" description="Disordered" evidence="1">
    <location>
        <begin position="1"/>
        <end position="98"/>
    </location>
</feature>
<protein>
    <submittedName>
        <fullName evidence="2">Uncharacterized protein</fullName>
    </submittedName>
</protein>
<feature type="compositionally biased region" description="Basic and acidic residues" evidence="1">
    <location>
        <begin position="82"/>
        <end position="94"/>
    </location>
</feature>
<organism evidence="2 3">
    <name type="scientific">Diplodia corticola</name>
    <dbReference type="NCBI Taxonomy" id="236234"/>
    <lineage>
        <taxon>Eukaryota</taxon>
        <taxon>Fungi</taxon>
        <taxon>Dikarya</taxon>
        <taxon>Ascomycota</taxon>
        <taxon>Pezizomycotina</taxon>
        <taxon>Dothideomycetes</taxon>
        <taxon>Dothideomycetes incertae sedis</taxon>
        <taxon>Botryosphaeriales</taxon>
        <taxon>Botryosphaeriaceae</taxon>
        <taxon>Diplodia</taxon>
    </lineage>
</organism>
<proteinExistence type="predicted"/>
<sequence length="149" mass="16361">MSTNSTHLHPESAAIGGATDSKHGQQQQQHHQFGHHTSASSEDVQHIIADARARGEARAAAKYPSASSKRASSPCPSTTSHRSTDSARRRREAEDGYNPIQYEYEKKGGFRDWWRRQMLDMSPHGAAALVEAVGQGFVSAFGRLQRAGY</sequence>
<gene>
    <name evidence="2" type="ORF">BKCO1_7000182</name>
</gene>
<feature type="compositionally biased region" description="Basic and acidic residues" evidence="1">
    <location>
        <begin position="43"/>
        <end position="59"/>
    </location>
</feature>
<name>A0A1J9RAD6_9PEZI</name>
<dbReference type="OrthoDB" id="10526122at2759"/>
<dbReference type="AlphaFoldDB" id="A0A1J9RAD6"/>
<reference evidence="2 3" key="1">
    <citation type="submission" date="2016-10" db="EMBL/GenBank/DDBJ databases">
        <title>Proteomics and genomics reveal pathogen-plant mechanisms compatible with a hemibiotrophic lifestyle of Diplodia corticola.</title>
        <authorList>
            <person name="Fernandes I."/>
            <person name="De Jonge R."/>
            <person name="Van De Peer Y."/>
            <person name="Devreese B."/>
            <person name="Alves A."/>
            <person name="Esteves A.C."/>
        </authorList>
    </citation>
    <scope>NUCLEOTIDE SEQUENCE [LARGE SCALE GENOMIC DNA]</scope>
    <source>
        <strain evidence="2 3">CBS 112549</strain>
    </source>
</reference>
<keyword evidence="3" id="KW-1185">Reference proteome</keyword>
<accession>A0A1J9RAD6</accession>
<evidence type="ECO:0000313" key="3">
    <source>
        <dbReference type="Proteomes" id="UP000183809"/>
    </source>
</evidence>
<dbReference type="EMBL" id="MNUE01000007">
    <property type="protein sequence ID" value="OJD37504.1"/>
    <property type="molecule type" value="Genomic_DNA"/>
</dbReference>
<dbReference type="GeneID" id="31018893"/>
<dbReference type="RefSeq" id="XP_020133643.1">
    <property type="nucleotide sequence ID" value="XM_020278632.1"/>
</dbReference>